<dbReference type="AlphaFoldDB" id="A0A8J3AT71"/>
<sequence>MKFFWTKEALINYIKYEIDVKDYNEEENCDCPICNSIRFKMVNKTNKKLNKLMKHAK</sequence>
<protein>
    <recommendedName>
        <fullName evidence="3">Transposase</fullName>
    </recommendedName>
</protein>
<organism evidence="1 2">
    <name type="scientific">Gottfriedia solisilvae</name>
    <dbReference type="NCBI Taxonomy" id="1516104"/>
    <lineage>
        <taxon>Bacteria</taxon>
        <taxon>Bacillati</taxon>
        <taxon>Bacillota</taxon>
        <taxon>Bacilli</taxon>
        <taxon>Bacillales</taxon>
        <taxon>Bacillaceae</taxon>
        <taxon>Gottfriedia</taxon>
    </lineage>
</organism>
<evidence type="ECO:0000313" key="1">
    <source>
        <dbReference type="EMBL" id="GGI18474.1"/>
    </source>
</evidence>
<evidence type="ECO:0008006" key="3">
    <source>
        <dbReference type="Google" id="ProtNLM"/>
    </source>
</evidence>
<evidence type="ECO:0000313" key="2">
    <source>
        <dbReference type="Proteomes" id="UP000626244"/>
    </source>
</evidence>
<dbReference type="RefSeq" id="WP_158093329.1">
    <property type="nucleotide sequence ID" value="NZ_BMHB01000008.1"/>
</dbReference>
<dbReference type="EMBL" id="BMHB01000008">
    <property type="protein sequence ID" value="GGI18474.1"/>
    <property type="molecule type" value="Genomic_DNA"/>
</dbReference>
<accession>A0A8J3AT71</accession>
<reference evidence="2" key="1">
    <citation type="journal article" date="2019" name="Int. J. Syst. Evol. Microbiol.">
        <title>The Global Catalogue of Microorganisms (GCM) 10K type strain sequencing project: providing services to taxonomists for standard genome sequencing and annotation.</title>
        <authorList>
            <consortium name="The Broad Institute Genomics Platform"/>
            <consortium name="The Broad Institute Genome Sequencing Center for Infectious Disease"/>
            <person name="Wu L."/>
            <person name="Ma J."/>
        </authorList>
    </citation>
    <scope>NUCLEOTIDE SEQUENCE [LARGE SCALE GENOMIC DNA]</scope>
    <source>
        <strain evidence="2">CGMCC 1.14993</strain>
    </source>
</reference>
<comment type="caution">
    <text evidence="1">The sequence shown here is derived from an EMBL/GenBank/DDBJ whole genome shotgun (WGS) entry which is preliminary data.</text>
</comment>
<gene>
    <name evidence="1" type="ORF">GCM10007380_43090</name>
</gene>
<keyword evidence="2" id="KW-1185">Reference proteome</keyword>
<dbReference type="Proteomes" id="UP000626244">
    <property type="component" value="Unassembled WGS sequence"/>
</dbReference>
<name>A0A8J3AT71_9BACI</name>
<proteinExistence type="predicted"/>